<evidence type="ECO:0008006" key="4">
    <source>
        <dbReference type="Google" id="ProtNLM"/>
    </source>
</evidence>
<gene>
    <name evidence="2" type="ORF">SteCoe_25641</name>
</gene>
<evidence type="ECO:0000256" key="1">
    <source>
        <dbReference type="SAM" id="Phobius"/>
    </source>
</evidence>
<keyword evidence="1" id="KW-0472">Membrane</keyword>
<keyword evidence="1" id="KW-0812">Transmembrane</keyword>
<organism evidence="2 3">
    <name type="scientific">Stentor coeruleus</name>
    <dbReference type="NCBI Taxonomy" id="5963"/>
    <lineage>
        <taxon>Eukaryota</taxon>
        <taxon>Sar</taxon>
        <taxon>Alveolata</taxon>
        <taxon>Ciliophora</taxon>
        <taxon>Postciliodesmatophora</taxon>
        <taxon>Heterotrichea</taxon>
        <taxon>Heterotrichida</taxon>
        <taxon>Stentoridae</taxon>
        <taxon>Stentor</taxon>
    </lineage>
</organism>
<keyword evidence="1" id="KW-1133">Transmembrane helix</keyword>
<name>A0A1R2BF08_9CILI</name>
<evidence type="ECO:0000313" key="2">
    <source>
        <dbReference type="EMBL" id="OMJ75245.1"/>
    </source>
</evidence>
<dbReference type="Proteomes" id="UP000187209">
    <property type="component" value="Unassembled WGS sequence"/>
</dbReference>
<comment type="caution">
    <text evidence="2">The sequence shown here is derived from an EMBL/GenBank/DDBJ whole genome shotgun (WGS) entry which is preliminary data.</text>
</comment>
<reference evidence="2 3" key="1">
    <citation type="submission" date="2016-11" db="EMBL/GenBank/DDBJ databases">
        <title>The macronuclear genome of Stentor coeruleus: a giant cell with tiny introns.</title>
        <authorList>
            <person name="Slabodnick M."/>
            <person name="Ruby J.G."/>
            <person name="Reiff S.B."/>
            <person name="Swart E.C."/>
            <person name="Gosai S."/>
            <person name="Prabakaran S."/>
            <person name="Witkowska E."/>
            <person name="Larue G.E."/>
            <person name="Fisher S."/>
            <person name="Freeman R.M."/>
            <person name="Gunawardena J."/>
            <person name="Chu W."/>
            <person name="Stover N.A."/>
            <person name="Gregory B.D."/>
            <person name="Nowacki M."/>
            <person name="Derisi J."/>
            <person name="Roy S.W."/>
            <person name="Marshall W.F."/>
            <person name="Sood P."/>
        </authorList>
    </citation>
    <scope>NUCLEOTIDE SEQUENCE [LARGE SCALE GENOMIC DNA]</scope>
    <source>
        <strain evidence="2">WM001</strain>
    </source>
</reference>
<sequence>MEKFELISLEEAIDKLESMNKKLEDLEPDNPMILAYNKIDKLSLLFYDNSSIWDDHDLYLMNKSVYNLRKNIVFGSIGFGSFIYFLQSSKKIQSFNIGNFKKYAFFSIFGPIWALGCFIPAMTYGFRVKTHLKLKYVPRFENYTKPEKKDEEVNKSES</sequence>
<protein>
    <recommendedName>
        <fullName evidence="4">Transmembrane protein</fullName>
    </recommendedName>
</protein>
<dbReference type="AlphaFoldDB" id="A0A1R2BF08"/>
<feature type="transmembrane region" description="Helical" evidence="1">
    <location>
        <begin position="68"/>
        <end position="86"/>
    </location>
</feature>
<dbReference type="EMBL" id="MPUH01000701">
    <property type="protein sequence ID" value="OMJ75245.1"/>
    <property type="molecule type" value="Genomic_DNA"/>
</dbReference>
<keyword evidence="3" id="KW-1185">Reference proteome</keyword>
<proteinExistence type="predicted"/>
<feature type="transmembrane region" description="Helical" evidence="1">
    <location>
        <begin position="106"/>
        <end position="126"/>
    </location>
</feature>
<accession>A0A1R2BF08</accession>
<evidence type="ECO:0000313" key="3">
    <source>
        <dbReference type="Proteomes" id="UP000187209"/>
    </source>
</evidence>